<evidence type="ECO:0000256" key="1">
    <source>
        <dbReference type="SAM" id="MobiDB-lite"/>
    </source>
</evidence>
<proteinExistence type="predicted"/>
<protein>
    <submittedName>
        <fullName evidence="2">Uncharacterized protein</fullName>
    </submittedName>
</protein>
<dbReference type="KEGG" id="aau:AAur_2872"/>
<dbReference type="EMBL" id="CP000474">
    <property type="protein sequence ID" value="ABM09815.1"/>
    <property type="molecule type" value="Genomic_DNA"/>
</dbReference>
<reference evidence="2 3" key="1">
    <citation type="journal article" date="2006" name="PLoS Genet.">
        <title>Secrets of soil survival revealed by the genome sequence of Arthrobacter aurescens TC1.</title>
        <authorList>
            <person name="Mongodin E.F."/>
            <person name="Shapir N."/>
            <person name="Daugherty S.C."/>
            <person name="DeBoy R.T."/>
            <person name="Emerson J.B."/>
            <person name="Shvartzbeyn A."/>
            <person name="Radune D."/>
            <person name="Vamathevan J."/>
            <person name="Riggs F."/>
            <person name="Grinberg V."/>
            <person name="Khouri H."/>
            <person name="Wackett L.P."/>
            <person name="Nelson K.E."/>
            <person name="Sadowsky M.J."/>
        </authorList>
    </citation>
    <scope>NUCLEOTIDE SEQUENCE [LARGE SCALE GENOMIC DNA]</scope>
    <source>
        <strain evidence="2 3">TC1</strain>
    </source>
</reference>
<dbReference type="HOGENOM" id="CLU_2178357_0_0_11"/>
<gene>
    <name evidence="2" type="ordered locus">AAur_2872</name>
</gene>
<feature type="compositionally biased region" description="Polar residues" evidence="1">
    <location>
        <begin position="33"/>
        <end position="44"/>
    </location>
</feature>
<feature type="region of interest" description="Disordered" evidence="1">
    <location>
        <begin position="25"/>
        <end position="45"/>
    </location>
</feature>
<organism evidence="2 3">
    <name type="scientific">Paenarthrobacter aurescens (strain TC1)</name>
    <dbReference type="NCBI Taxonomy" id="290340"/>
    <lineage>
        <taxon>Bacteria</taxon>
        <taxon>Bacillati</taxon>
        <taxon>Actinomycetota</taxon>
        <taxon>Actinomycetes</taxon>
        <taxon>Micrococcales</taxon>
        <taxon>Micrococcaceae</taxon>
        <taxon>Paenarthrobacter</taxon>
    </lineage>
</organism>
<accession>A1R8L9</accession>
<dbReference type="AlphaFoldDB" id="A1R8L9"/>
<keyword evidence="3" id="KW-1185">Reference proteome</keyword>
<sequence>MFCPFSYWFSDWFIESVVRDLPVAQAPQEHEGGSNNVEGVQQPNGARREVKDIERMHCIGHVGGGDVADAVGLKVLGAHSFEKHGQHAGCKKHCGYGAGKQWNVHNAKL</sequence>
<evidence type="ECO:0000313" key="2">
    <source>
        <dbReference type="EMBL" id="ABM09815.1"/>
    </source>
</evidence>
<dbReference type="STRING" id="290340.AAur_2872"/>
<name>A1R8L9_PAEAT</name>
<dbReference type="Proteomes" id="UP000000637">
    <property type="component" value="Chromosome"/>
</dbReference>
<evidence type="ECO:0000313" key="3">
    <source>
        <dbReference type="Proteomes" id="UP000000637"/>
    </source>
</evidence>